<dbReference type="Pfam" id="PF14559">
    <property type="entry name" value="TPR_19"/>
    <property type="match status" value="1"/>
</dbReference>
<name>A0ABV8X3X0_9LACT</name>
<dbReference type="RefSeq" id="WP_378153069.1">
    <property type="nucleotide sequence ID" value="NZ_JBHSEC010000005.1"/>
</dbReference>
<sequence>MRKKYGKLQKKDNVIVFPGTFERLLAEGLQLVGDFKYADSLELLEQALSLEPDHPNVLGAYAFALYETGNFKKAKEICKRLLQLGPPHYIEAMELYLTTLIQLREFEEVRTTIAALFEEGHIPEERKERFRHLLGMSERITTAPVSEIDPDLDSSLFEVDRFSALHNMEQEQLLMRLNTEGIQEYSGQLAALVEHEKVPAITKTIILLQLMQSGYDELVSVNKFGYEGDIAPFQLSEPDEMPKFTQCMTLAVERLEKDPSKEEMVADLLFRHAFAMYPFEWPDFEPDEIVPVYIGYVEQLLGGPEVPHNELKDFIERIEMMYYERG</sequence>
<accession>A0ABV8X3X0</accession>
<gene>
    <name evidence="1" type="ORF">ACFOZY_05365</name>
</gene>
<dbReference type="SUPFAM" id="SSF48452">
    <property type="entry name" value="TPR-like"/>
    <property type="match status" value="1"/>
</dbReference>
<dbReference type="Proteomes" id="UP001595817">
    <property type="component" value="Unassembled WGS sequence"/>
</dbReference>
<reference evidence="2" key="1">
    <citation type="journal article" date="2019" name="Int. J. Syst. Evol. Microbiol.">
        <title>The Global Catalogue of Microorganisms (GCM) 10K type strain sequencing project: providing services to taxonomists for standard genome sequencing and annotation.</title>
        <authorList>
            <consortium name="The Broad Institute Genomics Platform"/>
            <consortium name="The Broad Institute Genome Sequencing Center for Infectious Disease"/>
            <person name="Wu L."/>
            <person name="Ma J."/>
        </authorList>
    </citation>
    <scope>NUCLEOTIDE SEQUENCE [LARGE SCALE GENOMIC DNA]</scope>
    <source>
        <strain evidence="2">CCUG 59778</strain>
    </source>
</reference>
<dbReference type="Gene3D" id="1.25.40.10">
    <property type="entry name" value="Tetratricopeptide repeat domain"/>
    <property type="match status" value="1"/>
</dbReference>
<organism evidence="1 2">
    <name type="scientific">Chungangia koreensis</name>
    <dbReference type="NCBI Taxonomy" id="752657"/>
    <lineage>
        <taxon>Bacteria</taxon>
        <taxon>Bacillati</taxon>
        <taxon>Bacillota</taxon>
        <taxon>Bacilli</taxon>
        <taxon>Lactobacillales</taxon>
        <taxon>Chungangia</taxon>
    </lineage>
</organism>
<dbReference type="InterPro" id="IPR011990">
    <property type="entry name" value="TPR-like_helical_dom_sf"/>
</dbReference>
<dbReference type="SUPFAM" id="SSF116965">
    <property type="entry name" value="Hypothetical protein MPN330"/>
    <property type="match status" value="1"/>
</dbReference>
<evidence type="ECO:0000313" key="2">
    <source>
        <dbReference type="Proteomes" id="UP001595817"/>
    </source>
</evidence>
<comment type="caution">
    <text evidence="1">The sequence shown here is derived from an EMBL/GenBank/DDBJ whole genome shotgun (WGS) entry which is preliminary data.</text>
</comment>
<keyword evidence="2" id="KW-1185">Reference proteome</keyword>
<proteinExistence type="predicted"/>
<evidence type="ECO:0000313" key="1">
    <source>
        <dbReference type="EMBL" id="MFC4409864.1"/>
    </source>
</evidence>
<protein>
    <submittedName>
        <fullName evidence="1">Tetratricopeptide repeat protein</fullName>
    </submittedName>
</protein>
<dbReference type="EMBL" id="JBHSEC010000005">
    <property type="protein sequence ID" value="MFC4409864.1"/>
    <property type="molecule type" value="Genomic_DNA"/>
</dbReference>